<comment type="subcellular location">
    <subcellularLocation>
        <location evidence="1">Cell membrane</location>
        <topology evidence="1">Multi-pass membrane protein</topology>
    </subcellularLocation>
</comment>
<evidence type="ECO:0000256" key="2">
    <source>
        <dbReference type="ARBA" id="ARBA00022475"/>
    </source>
</evidence>
<comment type="caution">
    <text evidence="8">The sequence shown here is derived from an EMBL/GenBank/DDBJ whole genome shotgun (WGS) entry which is preliminary data.</text>
</comment>
<name>A0A644TKX4_9ZZZZ</name>
<gene>
    <name evidence="8" type="ORF">SDC9_13333</name>
</gene>
<feature type="transmembrane region" description="Helical" evidence="6">
    <location>
        <begin position="196"/>
        <end position="215"/>
    </location>
</feature>
<accession>A0A644TKX4</accession>
<evidence type="ECO:0000256" key="1">
    <source>
        <dbReference type="ARBA" id="ARBA00004651"/>
    </source>
</evidence>
<dbReference type="SUPFAM" id="SSF103481">
    <property type="entry name" value="Multidrug resistance efflux transporter EmrE"/>
    <property type="match status" value="2"/>
</dbReference>
<evidence type="ECO:0000256" key="5">
    <source>
        <dbReference type="ARBA" id="ARBA00023136"/>
    </source>
</evidence>
<evidence type="ECO:0000256" key="3">
    <source>
        <dbReference type="ARBA" id="ARBA00022692"/>
    </source>
</evidence>
<dbReference type="PANTHER" id="PTHR42920">
    <property type="entry name" value="OS03G0707200 PROTEIN-RELATED"/>
    <property type="match status" value="1"/>
</dbReference>
<evidence type="ECO:0000259" key="7">
    <source>
        <dbReference type="Pfam" id="PF00892"/>
    </source>
</evidence>
<feature type="transmembrane region" description="Helical" evidence="6">
    <location>
        <begin position="282"/>
        <end position="302"/>
    </location>
</feature>
<feature type="transmembrane region" description="Helical" evidence="6">
    <location>
        <begin position="227"/>
        <end position="247"/>
    </location>
</feature>
<dbReference type="InterPro" id="IPR037185">
    <property type="entry name" value="EmrE-like"/>
</dbReference>
<sequence>MKSRAGILCADLLLLLTAAIWGFAFVAQRVGMEDIGPFAFNAVRYAIGVLILLPLIRYRKGKAPGARPSAAGAATTPGGFWGRSIPFVLTGGAMFIGASLQQLGIVTTTAGNAAFVTSLYVVIIPLLASLFGRKTSFKDYAAALISVLGLYIITVGFGSGFSIASGDLLVLAGSLFWAIHILVIGKFASTVDPVELSAGQFAVCGFLSFIAALLFEPEPFAGTFRALVPLLYGGVFSCGVAFTLQIVAQRRAPPAHASILLATEGLFGAIGGVLLLGEPATLRLFAGGALMLGAAILSQLPVGKAEGAPTS</sequence>
<keyword evidence="2" id="KW-1003">Cell membrane</keyword>
<feature type="transmembrane region" description="Helical" evidence="6">
    <location>
        <begin position="112"/>
        <end position="131"/>
    </location>
</feature>
<dbReference type="Pfam" id="PF00892">
    <property type="entry name" value="EamA"/>
    <property type="match status" value="2"/>
</dbReference>
<feature type="domain" description="EamA" evidence="7">
    <location>
        <begin position="10"/>
        <end position="154"/>
    </location>
</feature>
<dbReference type="EMBL" id="VSSQ01000038">
    <property type="protein sequence ID" value="MPL67635.1"/>
    <property type="molecule type" value="Genomic_DNA"/>
</dbReference>
<keyword evidence="5 6" id="KW-0472">Membrane</keyword>
<organism evidence="8">
    <name type="scientific">bioreactor metagenome</name>
    <dbReference type="NCBI Taxonomy" id="1076179"/>
    <lineage>
        <taxon>unclassified sequences</taxon>
        <taxon>metagenomes</taxon>
        <taxon>ecological metagenomes</taxon>
    </lineage>
</organism>
<feature type="transmembrane region" description="Helical" evidence="6">
    <location>
        <begin position="38"/>
        <end position="59"/>
    </location>
</feature>
<feature type="transmembrane region" description="Helical" evidence="6">
    <location>
        <begin position="143"/>
        <end position="163"/>
    </location>
</feature>
<evidence type="ECO:0000313" key="8">
    <source>
        <dbReference type="EMBL" id="MPL67635.1"/>
    </source>
</evidence>
<dbReference type="PANTHER" id="PTHR42920:SF5">
    <property type="entry name" value="EAMA DOMAIN-CONTAINING PROTEIN"/>
    <property type="match status" value="1"/>
</dbReference>
<evidence type="ECO:0000256" key="4">
    <source>
        <dbReference type="ARBA" id="ARBA00022989"/>
    </source>
</evidence>
<feature type="transmembrane region" description="Helical" evidence="6">
    <location>
        <begin position="259"/>
        <end position="276"/>
    </location>
</feature>
<feature type="transmembrane region" description="Helical" evidence="6">
    <location>
        <begin position="169"/>
        <end position="189"/>
    </location>
</feature>
<proteinExistence type="predicted"/>
<dbReference type="InterPro" id="IPR051258">
    <property type="entry name" value="Diverse_Substrate_Transporter"/>
</dbReference>
<reference evidence="8" key="1">
    <citation type="submission" date="2019-08" db="EMBL/GenBank/DDBJ databases">
        <authorList>
            <person name="Kucharzyk K."/>
            <person name="Murdoch R.W."/>
            <person name="Higgins S."/>
            <person name="Loffler F."/>
        </authorList>
    </citation>
    <scope>NUCLEOTIDE SEQUENCE</scope>
</reference>
<feature type="domain" description="EamA" evidence="7">
    <location>
        <begin position="165"/>
        <end position="297"/>
    </location>
</feature>
<dbReference type="InterPro" id="IPR000620">
    <property type="entry name" value="EamA_dom"/>
</dbReference>
<evidence type="ECO:0000256" key="6">
    <source>
        <dbReference type="SAM" id="Phobius"/>
    </source>
</evidence>
<dbReference type="GO" id="GO:0005886">
    <property type="term" value="C:plasma membrane"/>
    <property type="evidence" value="ECO:0007669"/>
    <property type="project" value="UniProtKB-SubCell"/>
</dbReference>
<protein>
    <recommendedName>
        <fullName evidence="7">EamA domain-containing protein</fullName>
    </recommendedName>
</protein>
<keyword evidence="3 6" id="KW-0812">Transmembrane</keyword>
<keyword evidence="4 6" id="KW-1133">Transmembrane helix</keyword>
<feature type="transmembrane region" description="Helical" evidence="6">
    <location>
        <begin position="80"/>
        <end position="100"/>
    </location>
</feature>
<dbReference type="AlphaFoldDB" id="A0A644TKX4"/>